<dbReference type="AlphaFoldDB" id="A0A5E4CV87"/>
<proteinExistence type="predicted"/>
<evidence type="ECO:0000313" key="2">
    <source>
        <dbReference type="EMBL" id="VTJ84842.1"/>
    </source>
</evidence>
<reference evidence="1" key="2">
    <citation type="submission" date="2020-08" db="EMBL/GenBank/DDBJ databases">
        <authorList>
            <person name="Shumante A."/>
            <person name="Zimin A.V."/>
            <person name="Puiu D."/>
            <person name="Salzberg S.L."/>
        </authorList>
    </citation>
    <scope>NUCLEOTIDE SEQUENCE</scope>
    <source>
        <strain evidence="1">WC2-LM</strain>
        <tissue evidence="1">Liver</tissue>
    </source>
</reference>
<evidence type="ECO:0000313" key="1">
    <source>
        <dbReference type="EMBL" id="KAF7472042.1"/>
    </source>
</evidence>
<dbReference type="Proteomes" id="UP000335636">
    <property type="component" value="Unassembled WGS sequence"/>
</dbReference>
<dbReference type="EMBL" id="WJEC01006608">
    <property type="protein sequence ID" value="KAF7472042.1"/>
    <property type="molecule type" value="Genomic_DNA"/>
</dbReference>
<sequence length="64" mass="7315">MFSGKQREKKVPKALQGEMEYRAPWVSQDLLVLLAPLVKMETRVKLVNQDKKAARGTKEKTIDS</sequence>
<evidence type="ECO:0000313" key="3">
    <source>
        <dbReference type="Proteomes" id="UP000335636"/>
    </source>
</evidence>
<gene>
    <name evidence="1" type="ORF">GHT09_016974</name>
    <name evidence="2" type="ORF">MONAX_5E014073</name>
</gene>
<protein>
    <submittedName>
        <fullName evidence="2">Uncharacterized protein</fullName>
    </submittedName>
</protein>
<dbReference type="EMBL" id="CABDUW010001965">
    <property type="protein sequence ID" value="VTJ84842.1"/>
    <property type="molecule type" value="Genomic_DNA"/>
</dbReference>
<name>A0A5E4CV87_MARMO</name>
<reference evidence="2 3" key="1">
    <citation type="submission" date="2019-04" db="EMBL/GenBank/DDBJ databases">
        <authorList>
            <person name="Alioto T."/>
            <person name="Alioto T."/>
        </authorList>
    </citation>
    <scope>NUCLEOTIDE SEQUENCE [LARGE SCALE GENOMIC DNA]</scope>
</reference>
<accession>A0A5E4CV87</accession>
<organism evidence="2 3">
    <name type="scientific">Marmota monax</name>
    <name type="common">Woodchuck</name>
    <dbReference type="NCBI Taxonomy" id="9995"/>
    <lineage>
        <taxon>Eukaryota</taxon>
        <taxon>Metazoa</taxon>
        <taxon>Chordata</taxon>
        <taxon>Craniata</taxon>
        <taxon>Vertebrata</taxon>
        <taxon>Euteleostomi</taxon>
        <taxon>Mammalia</taxon>
        <taxon>Eutheria</taxon>
        <taxon>Euarchontoglires</taxon>
        <taxon>Glires</taxon>
        <taxon>Rodentia</taxon>
        <taxon>Sciuromorpha</taxon>
        <taxon>Sciuridae</taxon>
        <taxon>Xerinae</taxon>
        <taxon>Marmotini</taxon>
        <taxon>Marmota</taxon>
    </lineage>
</organism>
<dbReference type="Proteomes" id="UP000662637">
    <property type="component" value="Unassembled WGS sequence"/>
</dbReference>
<keyword evidence="3" id="KW-1185">Reference proteome</keyword>